<organism evidence="1">
    <name type="scientific">Solanum chacoense</name>
    <name type="common">Chaco potato</name>
    <dbReference type="NCBI Taxonomy" id="4108"/>
    <lineage>
        <taxon>Eukaryota</taxon>
        <taxon>Viridiplantae</taxon>
        <taxon>Streptophyta</taxon>
        <taxon>Embryophyta</taxon>
        <taxon>Tracheophyta</taxon>
        <taxon>Spermatophyta</taxon>
        <taxon>Magnoliopsida</taxon>
        <taxon>eudicotyledons</taxon>
        <taxon>Gunneridae</taxon>
        <taxon>Pentapetalae</taxon>
        <taxon>asterids</taxon>
        <taxon>lamiids</taxon>
        <taxon>Solanales</taxon>
        <taxon>Solanaceae</taxon>
        <taxon>Solanoideae</taxon>
        <taxon>Solaneae</taxon>
        <taxon>Solanum</taxon>
    </lineage>
</organism>
<evidence type="ECO:0000313" key="1">
    <source>
        <dbReference type="EMBL" id="JAP23105.1"/>
    </source>
</evidence>
<protein>
    <submittedName>
        <fullName evidence="1">Putative ovule protein</fullName>
    </submittedName>
</protein>
<reference evidence="1" key="1">
    <citation type="submission" date="2015-12" db="EMBL/GenBank/DDBJ databases">
        <title>Gene expression during late stages of embryo sac development: a critical building block for successful pollen-pistil interactions.</title>
        <authorList>
            <person name="Liu Y."/>
            <person name="Joly V."/>
            <person name="Sabar M."/>
            <person name="Matton D.P."/>
        </authorList>
    </citation>
    <scope>NUCLEOTIDE SEQUENCE</scope>
</reference>
<dbReference type="AlphaFoldDB" id="A0A0V0HRS5"/>
<dbReference type="EMBL" id="GEDG01015835">
    <property type="protein sequence ID" value="JAP23105.1"/>
    <property type="molecule type" value="Transcribed_RNA"/>
</dbReference>
<sequence>MGKLKKKGSIYKVLQTFSLDRLRLDIHSNLVYKRTTKPIVIYIELLKHKEWNDQLPKALHILHLEAKRVNWDYLIGALTDI</sequence>
<proteinExistence type="predicted"/>
<name>A0A0V0HRS5_SOLCH</name>
<accession>A0A0V0HRS5</accession>